<evidence type="ECO:0000313" key="4">
    <source>
        <dbReference type="EMBL" id="CAF3728215.1"/>
    </source>
</evidence>
<dbReference type="PROSITE" id="PS00678">
    <property type="entry name" value="WD_REPEATS_1"/>
    <property type="match status" value="1"/>
</dbReference>
<dbReference type="InterPro" id="IPR020472">
    <property type="entry name" value="WD40_PAC1"/>
</dbReference>
<dbReference type="PROSITE" id="PS50082">
    <property type="entry name" value="WD_REPEATS_2"/>
    <property type="match status" value="3"/>
</dbReference>
<organism evidence="4 5">
    <name type="scientific">Rotaria socialis</name>
    <dbReference type="NCBI Taxonomy" id="392032"/>
    <lineage>
        <taxon>Eukaryota</taxon>
        <taxon>Metazoa</taxon>
        <taxon>Spiralia</taxon>
        <taxon>Gnathifera</taxon>
        <taxon>Rotifera</taxon>
        <taxon>Eurotatoria</taxon>
        <taxon>Bdelloidea</taxon>
        <taxon>Philodinida</taxon>
        <taxon>Philodinidae</taxon>
        <taxon>Rotaria</taxon>
    </lineage>
</organism>
<feature type="repeat" description="WD" evidence="3">
    <location>
        <begin position="55"/>
        <end position="77"/>
    </location>
</feature>
<dbReference type="PANTHER" id="PTHR19846:SF0">
    <property type="entry name" value="PRE-MRNA PROCESSING FACTOR 4"/>
    <property type="match status" value="1"/>
</dbReference>
<feature type="repeat" description="WD" evidence="3">
    <location>
        <begin position="77"/>
        <end position="111"/>
    </location>
</feature>
<dbReference type="AlphaFoldDB" id="A0A818WT56"/>
<dbReference type="PRINTS" id="PR00320">
    <property type="entry name" value="GPROTEINBRPT"/>
</dbReference>
<keyword evidence="1 3" id="KW-0853">WD repeat</keyword>
<dbReference type="GO" id="GO:0046540">
    <property type="term" value="C:U4/U6 x U5 tri-snRNP complex"/>
    <property type="evidence" value="ECO:0007669"/>
    <property type="project" value="TreeGrafter"/>
</dbReference>
<dbReference type="SUPFAM" id="SSF50978">
    <property type="entry name" value="WD40 repeat-like"/>
    <property type="match status" value="1"/>
</dbReference>
<name>A0A818WT56_9BILA</name>
<evidence type="ECO:0000256" key="1">
    <source>
        <dbReference type="ARBA" id="ARBA00022574"/>
    </source>
</evidence>
<dbReference type="Gene3D" id="2.130.10.10">
    <property type="entry name" value="YVTN repeat-like/Quinoprotein amine dehydrogenase"/>
    <property type="match status" value="2"/>
</dbReference>
<dbReference type="Proteomes" id="UP000663865">
    <property type="component" value="Unassembled WGS sequence"/>
</dbReference>
<dbReference type="GO" id="GO:0030621">
    <property type="term" value="F:U4 snRNA binding"/>
    <property type="evidence" value="ECO:0007669"/>
    <property type="project" value="TreeGrafter"/>
</dbReference>
<dbReference type="InterPro" id="IPR036322">
    <property type="entry name" value="WD40_repeat_dom_sf"/>
</dbReference>
<dbReference type="InterPro" id="IPR019775">
    <property type="entry name" value="WD40_repeat_CS"/>
</dbReference>
<reference evidence="4" key="1">
    <citation type="submission" date="2021-02" db="EMBL/GenBank/DDBJ databases">
        <authorList>
            <person name="Nowell W R."/>
        </authorList>
    </citation>
    <scope>NUCLEOTIDE SEQUENCE</scope>
</reference>
<feature type="repeat" description="WD" evidence="3">
    <location>
        <begin position="112"/>
        <end position="153"/>
    </location>
</feature>
<dbReference type="GO" id="GO:0017070">
    <property type="term" value="F:U6 snRNA binding"/>
    <property type="evidence" value="ECO:0007669"/>
    <property type="project" value="TreeGrafter"/>
</dbReference>
<comment type="caution">
    <text evidence="4">The sequence shown here is derived from an EMBL/GenBank/DDBJ whole genome shotgun (WGS) entry which is preliminary data.</text>
</comment>
<dbReference type="InterPro" id="IPR015943">
    <property type="entry name" value="WD40/YVTN_repeat-like_dom_sf"/>
</dbReference>
<dbReference type="GO" id="GO:0000398">
    <property type="term" value="P:mRNA splicing, via spliceosome"/>
    <property type="evidence" value="ECO:0007669"/>
    <property type="project" value="TreeGrafter"/>
</dbReference>
<keyword evidence="2" id="KW-0677">Repeat</keyword>
<evidence type="ECO:0000313" key="5">
    <source>
        <dbReference type="Proteomes" id="UP000663865"/>
    </source>
</evidence>
<dbReference type="InterPro" id="IPR001680">
    <property type="entry name" value="WD40_rpt"/>
</dbReference>
<dbReference type="Pfam" id="PF00400">
    <property type="entry name" value="WD40"/>
    <property type="match status" value="4"/>
</dbReference>
<proteinExistence type="predicted"/>
<evidence type="ECO:0000256" key="2">
    <source>
        <dbReference type="ARBA" id="ARBA00022737"/>
    </source>
</evidence>
<dbReference type="EMBL" id="CAJNYV010005165">
    <property type="protein sequence ID" value="CAF3728215.1"/>
    <property type="molecule type" value="Genomic_DNA"/>
</dbReference>
<protein>
    <submittedName>
        <fullName evidence="4">Uncharacterized protein</fullName>
    </submittedName>
</protein>
<dbReference type="PROSITE" id="PS50294">
    <property type="entry name" value="WD_REPEATS_REGION"/>
    <property type="match status" value="1"/>
</dbReference>
<sequence length="209" mass="23583">MTGLMNYKQHDIGLQNMPCQDCKHVRTFRGHITNACCISWYPQSTLAQDPAMINLASSSFDGSVKLWNLQSHAPFRVSKVKFPSSGRFLATTCHDHSWRLWDLETQEEILPQEGHSKAVHDITFHCDGSLSATAGMDTYGRIWDLRTGRCIMFLEGHLKPALSIDFSPNGCIFVLGTEGHYLVAVPYDNTIKLWTHPIWSALYSSKGHE</sequence>
<accession>A0A818WT56</accession>
<dbReference type="PANTHER" id="PTHR19846">
    <property type="entry name" value="WD40 REPEAT PROTEIN"/>
    <property type="match status" value="1"/>
</dbReference>
<gene>
    <name evidence="4" type="ORF">KIK155_LOCUS28400</name>
</gene>
<dbReference type="SMART" id="SM00320">
    <property type="entry name" value="WD40"/>
    <property type="match status" value="4"/>
</dbReference>
<evidence type="ECO:0000256" key="3">
    <source>
        <dbReference type="PROSITE-ProRule" id="PRU00221"/>
    </source>
</evidence>